<evidence type="ECO:0000313" key="8">
    <source>
        <dbReference type="Proteomes" id="UP000006813"/>
    </source>
</evidence>
<dbReference type="InterPro" id="IPR023779">
    <property type="entry name" value="Chromodomain_CS"/>
</dbReference>
<evidence type="ECO:0000256" key="4">
    <source>
        <dbReference type="SAM" id="MobiDB-lite"/>
    </source>
</evidence>
<feature type="signal peptide" evidence="5">
    <location>
        <begin position="1"/>
        <end position="34"/>
    </location>
</feature>
<organism evidence="7 8">
    <name type="scientific">Heterocephalus glaber</name>
    <name type="common">Naked mole rat</name>
    <dbReference type="NCBI Taxonomy" id="10181"/>
    <lineage>
        <taxon>Eukaryota</taxon>
        <taxon>Metazoa</taxon>
        <taxon>Chordata</taxon>
        <taxon>Craniata</taxon>
        <taxon>Vertebrata</taxon>
        <taxon>Euteleostomi</taxon>
        <taxon>Mammalia</taxon>
        <taxon>Eutheria</taxon>
        <taxon>Euarchontoglires</taxon>
        <taxon>Glires</taxon>
        <taxon>Rodentia</taxon>
        <taxon>Hystricomorpha</taxon>
        <taxon>Bathyergidae</taxon>
        <taxon>Heterocephalus</taxon>
    </lineage>
</organism>
<dbReference type="PROSITE" id="PS50013">
    <property type="entry name" value="CHROMO_2"/>
    <property type="match status" value="1"/>
</dbReference>
<dbReference type="EMBL" id="JH172331">
    <property type="protein sequence ID" value="EHB13978.1"/>
    <property type="molecule type" value="Genomic_DNA"/>
</dbReference>
<dbReference type="PANTHER" id="PTHR22812">
    <property type="entry name" value="CHROMOBOX PROTEIN"/>
    <property type="match status" value="1"/>
</dbReference>
<feature type="region of interest" description="Disordered" evidence="4">
    <location>
        <begin position="125"/>
        <end position="205"/>
    </location>
</feature>
<dbReference type="InterPro" id="IPR000953">
    <property type="entry name" value="Chromo/chromo_shadow_dom"/>
</dbReference>
<feature type="region of interest" description="Disordered" evidence="4">
    <location>
        <begin position="33"/>
        <end position="65"/>
    </location>
</feature>
<accession>G5BXG7</accession>
<reference evidence="7 8" key="1">
    <citation type="journal article" date="2011" name="Nature">
        <title>Genome sequencing reveals insights into physiology and longevity of the naked mole rat.</title>
        <authorList>
            <person name="Kim E.B."/>
            <person name="Fang X."/>
            <person name="Fushan A.A."/>
            <person name="Huang Z."/>
            <person name="Lobanov A.V."/>
            <person name="Han L."/>
            <person name="Marino S.M."/>
            <person name="Sun X."/>
            <person name="Turanov A.A."/>
            <person name="Yang P."/>
            <person name="Yim S.H."/>
            <person name="Zhao X."/>
            <person name="Kasaikina M.V."/>
            <person name="Stoletzki N."/>
            <person name="Peng C."/>
            <person name="Polak P."/>
            <person name="Xiong Z."/>
            <person name="Kiezun A."/>
            <person name="Zhu Y."/>
            <person name="Chen Y."/>
            <person name="Kryukov G.V."/>
            <person name="Zhang Q."/>
            <person name="Peshkin L."/>
            <person name="Yang L."/>
            <person name="Bronson R.T."/>
            <person name="Buffenstein R."/>
            <person name="Wang B."/>
            <person name="Han C."/>
            <person name="Li Q."/>
            <person name="Chen L."/>
            <person name="Zhao W."/>
            <person name="Sunyaev S.R."/>
            <person name="Park T.J."/>
            <person name="Zhang G."/>
            <person name="Wang J."/>
            <person name="Gladyshev V.N."/>
        </authorList>
    </citation>
    <scope>NUCLEOTIDE SEQUENCE [LARGE SCALE GENOMIC DNA]</scope>
</reference>
<dbReference type="FunFam" id="2.40.50.40:FF:000022">
    <property type="entry name" value="M-phase phosphoprotein 8"/>
    <property type="match status" value="1"/>
</dbReference>
<dbReference type="GO" id="GO:0005634">
    <property type="term" value="C:nucleus"/>
    <property type="evidence" value="ECO:0007669"/>
    <property type="project" value="UniProtKB-SubCell"/>
</dbReference>
<dbReference type="SMART" id="SM00298">
    <property type="entry name" value="CHROMO"/>
    <property type="match status" value="1"/>
</dbReference>
<dbReference type="InParanoid" id="G5BXG7"/>
<dbReference type="InterPro" id="IPR023780">
    <property type="entry name" value="Chromo_domain"/>
</dbReference>
<evidence type="ECO:0000259" key="6">
    <source>
        <dbReference type="PROSITE" id="PS50013"/>
    </source>
</evidence>
<dbReference type="PROSITE" id="PS00598">
    <property type="entry name" value="CHROMO_1"/>
    <property type="match status" value="1"/>
</dbReference>
<feature type="compositionally biased region" description="Basic and acidic residues" evidence="4">
    <location>
        <begin position="173"/>
        <end position="183"/>
    </location>
</feature>
<evidence type="ECO:0000313" key="7">
    <source>
        <dbReference type="EMBL" id="EHB13978.1"/>
    </source>
</evidence>
<protein>
    <submittedName>
        <fullName evidence="7">M-phase phosphoprotein 8</fullName>
    </submittedName>
</protein>
<comment type="subcellular location">
    <subcellularLocation>
        <location evidence="1">Nucleus</location>
    </subcellularLocation>
</comment>
<keyword evidence="2" id="KW-0539">Nucleus</keyword>
<sequence length="293" mass="33257">MSAHLPGTCALSPRSHRSLRLTALLAAALSGGEAWTQGSSPCNGESREVEGGVEASGEEDPATRAAEDWEDVFEVERILDLKTDAGRILYKVRWKGYTSDDDTWEPEIHLEDCKEVFPEFRKKVAGNKAKAVKKDIQKLSLNNDKFEAHSDSDQQSEPKEDTSPRKKKKKLRQKEEKSPDDLKKKKAKTGKLKDKSKSELDSSSESLVFDLRTKKRILEAKEEFKNAKKPKKDEIKETKELKKVKKAEIRDLKAKIREDTKENRKTRKEKCVGSQLEFESSVLNDAPLQEDNT</sequence>
<dbReference type="AlphaFoldDB" id="G5BXG7"/>
<keyword evidence="5" id="KW-0732">Signal</keyword>
<dbReference type="SUPFAM" id="SSF54160">
    <property type="entry name" value="Chromo domain-like"/>
    <property type="match status" value="1"/>
</dbReference>
<feature type="coiled-coil region" evidence="3">
    <location>
        <begin position="235"/>
        <end position="269"/>
    </location>
</feature>
<dbReference type="Proteomes" id="UP000006813">
    <property type="component" value="Unassembled WGS sequence"/>
</dbReference>
<feature type="compositionally biased region" description="Basic and acidic residues" evidence="4">
    <location>
        <begin position="191"/>
        <end position="200"/>
    </location>
</feature>
<dbReference type="InterPro" id="IPR051219">
    <property type="entry name" value="Heterochromatin_chromo-domain"/>
</dbReference>
<dbReference type="STRING" id="10181.G5BXG7"/>
<gene>
    <name evidence="7" type="ORF">GW7_04272</name>
</gene>
<evidence type="ECO:0000256" key="3">
    <source>
        <dbReference type="SAM" id="Coils"/>
    </source>
</evidence>
<evidence type="ECO:0000256" key="1">
    <source>
        <dbReference type="ARBA" id="ARBA00004123"/>
    </source>
</evidence>
<dbReference type="CDD" id="cd18633">
    <property type="entry name" value="CD_MMP8"/>
    <property type="match status" value="1"/>
</dbReference>
<name>G5BXG7_HETGA</name>
<proteinExistence type="predicted"/>
<dbReference type="InterPro" id="IPR016197">
    <property type="entry name" value="Chromo-like_dom_sf"/>
</dbReference>
<evidence type="ECO:0000256" key="5">
    <source>
        <dbReference type="SAM" id="SignalP"/>
    </source>
</evidence>
<feature type="compositionally biased region" description="Basic and acidic residues" evidence="4">
    <location>
        <begin position="144"/>
        <end position="164"/>
    </location>
</feature>
<feature type="domain" description="Chromo" evidence="6">
    <location>
        <begin position="73"/>
        <end position="123"/>
    </location>
</feature>
<keyword evidence="3" id="KW-0175">Coiled coil</keyword>
<evidence type="ECO:0000256" key="2">
    <source>
        <dbReference type="ARBA" id="ARBA00023242"/>
    </source>
</evidence>
<feature type="chain" id="PRO_5003474840" evidence="5">
    <location>
        <begin position="35"/>
        <end position="293"/>
    </location>
</feature>
<dbReference type="Pfam" id="PF00385">
    <property type="entry name" value="Chromo"/>
    <property type="match status" value="1"/>
</dbReference>
<dbReference type="Gene3D" id="2.40.50.40">
    <property type="match status" value="1"/>
</dbReference>